<dbReference type="InterPro" id="IPR037120">
    <property type="entry name" value="Haem_peroxidase_sf_animal"/>
</dbReference>
<keyword evidence="3" id="KW-0575">Peroxidase</keyword>
<organism evidence="5 6">
    <name type="scientific">Daphnia galeata</name>
    <dbReference type="NCBI Taxonomy" id="27404"/>
    <lineage>
        <taxon>Eukaryota</taxon>
        <taxon>Metazoa</taxon>
        <taxon>Ecdysozoa</taxon>
        <taxon>Arthropoda</taxon>
        <taxon>Crustacea</taxon>
        <taxon>Branchiopoda</taxon>
        <taxon>Diplostraca</taxon>
        <taxon>Cladocera</taxon>
        <taxon>Anomopoda</taxon>
        <taxon>Daphniidae</taxon>
        <taxon>Daphnia</taxon>
    </lineage>
</organism>
<reference evidence="5" key="1">
    <citation type="submission" date="2021-11" db="EMBL/GenBank/DDBJ databases">
        <authorList>
            <person name="Schell T."/>
        </authorList>
    </citation>
    <scope>NUCLEOTIDE SEQUENCE</scope>
    <source>
        <strain evidence="5">M5</strain>
    </source>
</reference>
<dbReference type="AlphaFoldDB" id="A0A8J2S4M5"/>
<evidence type="ECO:0000256" key="2">
    <source>
        <dbReference type="ARBA" id="ARBA00022525"/>
    </source>
</evidence>
<dbReference type="Pfam" id="PF03098">
    <property type="entry name" value="An_peroxidase"/>
    <property type="match status" value="1"/>
</dbReference>
<gene>
    <name evidence="5" type="ORF">DGAL_LOCUS14057</name>
</gene>
<dbReference type="Proteomes" id="UP000789390">
    <property type="component" value="Unassembled WGS sequence"/>
</dbReference>
<dbReference type="OrthoDB" id="823504at2759"/>
<dbReference type="InterPro" id="IPR019791">
    <property type="entry name" value="Haem_peroxidase_animal"/>
</dbReference>
<keyword evidence="3" id="KW-0560">Oxidoreductase</keyword>
<dbReference type="GO" id="GO:0005576">
    <property type="term" value="C:extracellular region"/>
    <property type="evidence" value="ECO:0007669"/>
    <property type="project" value="UniProtKB-SubCell"/>
</dbReference>
<dbReference type="PANTHER" id="PTHR11475">
    <property type="entry name" value="OXIDASE/PEROXIDASE"/>
    <property type="match status" value="1"/>
</dbReference>
<comment type="subcellular location">
    <subcellularLocation>
        <location evidence="1">Secreted</location>
    </subcellularLocation>
</comment>
<evidence type="ECO:0000256" key="1">
    <source>
        <dbReference type="ARBA" id="ARBA00004613"/>
    </source>
</evidence>
<keyword evidence="6" id="KW-1185">Reference proteome</keyword>
<sequence length="205" mass="22457">MVYIFAFKPKTFWHDIKNVELICVLIFRSYTGNGSPIQRKTKVVAGQSGYSRPNSNTATVEKAIEAGRKKVACVAETQTCLLENNVRPRPGSSSSLLSFFNRDTSPEAKKTTEGATFAFFAATELLKEFQSEKVTPLQAVASLSEISLQGTSLANTCPVNPNCGQSLRSPFRTLDGSCNNVAQTILGRSSTQYQRLLDAEYNDVI</sequence>
<evidence type="ECO:0000256" key="4">
    <source>
        <dbReference type="ARBA" id="ARBA00023180"/>
    </source>
</evidence>
<dbReference type="EMBL" id="CAKKLH010000303">
    <property type="protein sequence ID" value="CAH0110488.1"/>
    <property type="molecule type" value="Genomic_DNA"/>
</dbReference>
<comment type="caution">
    <text evidence="5">The sequence shown here is derived from an EMBL/GenBank/DDBJ whole genome shotgun (WGS) entry which is preliminary data.</text>
</comment>
<accession>A0A8J2S4M5</accession>
<dbReference type="GO" id="GO:0004601">
    <property type="term" value="F:peroxidase activity"/>
    <property type="evidence" value="ECO:0007669"/>
    <property type="project" value="UniProtKB-KW"/>
</dbReference>
<evidence type="ECO:0000256" key="3">
    <source>
        <dbReference type="ARBA" id="ARBA00022559"/>
    </source>
</evidence>
<dbReference type="PROSITE" id="PS50292">
    <property type="entry name" value="PEROXIDASE_3"/>
    <property type="match status" value="1"/>
</dbReference>
<keyword evidence="4" id="KW-0325">Glycoprotein</keyword>
<dbReference type="Gene3D" id="1.10.640.10">
    <property type="entry name" value="Haem peroxidase domain superfamily, animal type"/>
    <property type="match status" value="1"/>
</dbReference>
<evidence type="ECO:0000313" key="6">
    <source>
        <dbReference type="Proteomes" id="UP000789390"/>
    </source>
</evidence>
<dbReference type="GO" id="GO:0006979">
    <property type="term" value="P:response to oxidative stress"/>
    <property type="evidence" value="ECO:0007669"/>
    <property type="project" value="InterPro"/>
</dbReference>
<dbReference type="GO" id="GO:0020037">
    <property type="term" value="F:heme binding"/>
    <property type="evidence" value="ECO:0007669"/>
    <property type="project" value="InterPro"/>
</dbReference>
<proteinExistence type="predicted"/>
<protein>
    <submittedName>
        <fullName evidence="5">Uncharacterized protein</fullName>
    </submittedName>
</protein>
<dbReference type="SUPFAM" id="SSF48113">
    <property type="entry name" value="Heme-dependent peroxidases"/>
    <property type="match status" value="1"/>
</dbReference>
<name>A0A8J2S4M5_9CRUS</name>
<keyword evidence="2" id="KW-0964">Secreted</keyword>
<dbReference type="PANTHER" id="PTHR11475:SF4">
    <property type="entry name" value="CHORION PEROXIDASE"/>
    <property type="match status" value="1"/>
</dbReference>
<evidence type="ECO:0000313" key="5">
    <source>
        <dbReference type="EMBL" id="CAH0110488.1"/>
    </source>
</evidence>
<dbReference type="InterPro" id="IPR010255">
    <property type="entry name" value="Haem_peroxidase_sf"/>
</dbReference>